<dbReference type="NCBIfam" id="NF033788">
    <property type="entry name" value="HTH_metalloreg"/>
    <property type="match status" value="1"/>
</dbReference>
<dbReference type="PANTHER" id="PTHR33154:SF33">
    <property type="entry name" value="TRANSCRIPTIONAL REPRESSOR SDPR"/>
    <property type="match status" value="1"/>
</dbReference>
<dbReference type="Proteomes" id="UP000187412">
    <property type="component" value="Unassembled WGS sequence"/>
</dbReference>
<name>A0ABX3HFS3_PAEBO</name>
<keyword evidence="2" id="KW-0238">DNA-binding</keyword>
<evidence type="ECO:0000313" key="5">
    <source>
        <dbReference type="EMBL" id="OMD48804.1"/>
    </source>
</evidence>
<dbReference type="SUPFAM" id="SSF46785">
    <property type="entry name" value="Winged helix' DNA-binding domain"/>
    <property type="match status" value="1"/>
</dbReference>
<evidence type="ECO:0000313" key="6">
    <source>
        <dbReference type="Proteomes" id="UP000187412"/>
    </source>
</evidence>
<reference evidence="5 6" key="1">
    <citation type="submission" date="2016-10" db="EMBL/GenBank/DDBJ databases">
        <title>Paenibacillus species isolates.</title>
        <authorList>
            <person name="Beno S.M."/>
        </authorList>
    </citation>
    <scope>NUCLEOTIDE SEQUENCE [LARGE SCALE GENOMIC DNA]</scope>
    <source>
        <strain evidence="5 6">FSL H7-0744</strain>
    </source>
</reference>
<evidence type="ECO:0000256" key="3">
    <source>
        <dbReference type="ARBA" id="ARBA00023163"/>
    </source>
</evidence>
<proteinExistence type="predicted"/>
<dbReference type="Pfam" id="PF12840">
    <property type="entry name" value="HTH_20"/>
    <property type="match status" value="1"/>
</dbReference>
<dbReference type="NCBIfam" id="NF033789">
    <property type="entry name" value="repress_SdpR"/>
    <property type="match status" value="1"/>
</dbReference>
<comment type="caution">
    <text evidence="5">The sequence shown here is derived from an EMBL/GenBank/DDBJ whole genome shotgun (WGS) entry which is preliminary data.</text>
</comment>
<evidence type="ECO:0000259" key="4">
    <source>
        <dbReference type="PROSITE" id="PS50987"/>
    </source>
</evidence>
<dbReference type="CDD" id="cd00090">
    <property type="entry name" value="HTH_ARSR"/>
    <property type="match status" value="1"/>
</dbReference>
<sequence>MGIKDTFKALSDEYRREILEMLKGGRMTAGSIGERFEMTQATVSHHLSVLREADLVRTERDGKFIYYELNTSVFDDVMKWILAFKEEE</sequence>
<gene>
    <name evidence="5" type="ORF">BSK56_11030</name>
</gene>
<feature type="domain" description="HTH arsR-type" evidence="4">
    <location>
        <begin position="1"/>
        <end position="88"/>
    </location>
</feature>
<accession>A0ABX3HFS3</accession>
<keyword evidence="6" id="KW-1185">Reference proteome</keyword>
<dbReference type="InterPro" id="IPR036390">
    <property type="entry name" value="WH_DNA-bd_sf"/>
</dbReference>
<dbReference type="RefSeq" id="WP_076110556.1">
    <property type="nucleotide sequence ID" value="NZ_MPTB01000011.1"/>
</dbReference>
<keyword evidence="1" id="KW-0805">Transcription regulation</keyword>
<dbReference type="InterPro" id="IPR051081">
    <property type="entry name" value="HTH_MetalResp_TranReg"/>
</dbReference>
<dbReference type="InterPro" id="IPR047796">
    <property type="entry name" value="SdpR-like_repress"/>
</dbReference>
<dbReference type="SMART" id="SM00418">
    <property type="entry name" value="HTH_ARSR"/>
    <property type="match status" value="1"/>
</dbReference>
<dbReference type="InterPro" id="IPR001845">
    <property type="entry name" value="HTH_ArsR_DNA-bd_dom"/>
</dbReference>
<dbReference type="Gene3D" id="1.10.10.10">
    <property type="entry name" value="Winged helix-like DNA-binding domain superfamily/Winged helix DNA-binding domain"/>
    <property type="match status" value="1"/>
</dbReference>
<keyword evidence="3" id="KW-0804">Transcription</keyword>
<evidence type="ECO:0000256" key="1">
    <source>
        <dbReference type="ARBA" id="ARBA00023015"/>
    </source>
</evidence>
<evidence type="ECO:0000256" key="2">
    <source>
        <dbReference type="ARBA" id="ARBA00023125"/>
    </source>
</evidence>
<dbReference type="InterPro" id="IPR036388">
    <property type="entry name" value="WH-like_DNA-bd_sf"/>
</dbReference>
<dbReference type="EMBL" id="MPTB01000011">
    <property type="protein sequence ID" value="OMD48804.1"/>
    <property type="molecule type" value="Genomic_DNA"/>
</dbReference>
<dbReference type="InterPro" id="IPR011991">
    <property type="entry name" value="ArsR-like_HTH"/>
</dbReference>
<dbReference type="PROSITE" id="PS50987">
    <property type="entry name" value="HTH_ARSR_2"/>
    <property type="match status" value="1"/>
</dbReference>
<dbReference type="PANTHER" id="PTHR33154">
    <property type="entry name" value="TRANSCRIPTIONAL REGULATOR, ARSR FAMILY"/>
    <property type="match status" value="1"/>
</dbReference>
<dbReference type="PRINTS" id="PR00778">
    <property type="entry name" value="HTHARSR"/>
</dbReference>
<protein>
    <submittedName>
        <fullName evidence="5">Transcriptional regulator</fullName>
    </submittedName>
</protein>
<organism evidence="5 6">
    <name type="scientific">Paenibacillus borealis</name>
    <dbReference type="NCBI Taxonomy" id="160799"/>
    <lineage>
        <taxon>Bacteria</taxon>
        <taxon>Bacillati</taxon>
        <taxon>Bacillota</taxon>
        <taxon>Bacilli</taxon>
        <taxon>Bacillales</taxon>
        <taxon>Paenibacillaceae</taxon>
        <taxon>Paenibacillus</taxon>
    </lineage>
</organism>